<dbReference type="EMBL" id="AM849036">
    <property type="protein sequence ID" value="CAQ03340.1"/>
    <property type="molecule type" value="Genomic_DNA"/>
</dbReference>
<name>B0RJF0_CLASE</name>
<evidence type="ECO:0000313" key="3">
    <source>
        <dbReference type="Proteomes" id="UP000001318"/>
    </source>
</evidence>
<dbReference type="AlphaFoldDB" id="B0RJF0"/>
<proteinExistence type="predicted"/>
<reference evidence="2 3" key="1">
    <citation type="journal article" date="2008" name="J. Bacteriol.">
        <title>Genome of the actinomycete plant pathogen Clavibacter michiganensis subsp. sepedonicus suggests recent niche adaptation.</title>
        <authorList>
            <person name="Bentley S.D."/>
            <person name="Corton C."/>
            <person name="Brown S.E."/>
            <person name="Barron A."/>
            <person name="Clark L."/>
            <person name="Doggett J."/>
            <person name="Harris B."/>
            <person name="Ormond D."/>
            <person name="Quail M.A."/>
            <person name="May G."/>
            <person name="Francis D."/>
            <person name="Knudson D."/>
            <person name="Parkhill J."/>
            <person name="Ishimaru C.A."/>
        </authorList>
    </citation>
    <scope>NUCLEOTIDE SEQUENCE [LARGE SCALE GENOMIC DNA]</scope>
    <source>
        <strain evidence="3">ATCC 33113 / DSM 20744 / JCM 9667 / LMG 2889 / ICMP 2535 / C-1</strain>
    </source>
</reference>
<evidence type="ECO:0000313" key="2">
    <source>
        <dbReference type="EMBL" id="CAQ03340.1"/>
    </source>
</evidence>
<protein>
    <submittedName>
        <fullName evidence="2">Uncharacterized protein</fullName>
    </submittedName>
</protein>
<dbReference type="RefSeq" id="WP_012300406.1">
    <property type="nucleotide sequence ID" value="NC_010408.1"/>
</dbReference>
<gene>
    <name evidence="2" type="ordered locus">pCSL0097</name>
</gene>
<dbReference type="Proteomes" id="UP000001318">
    <property type="component" value="Plasmid pCSL1"/>
</dbReference>
<accession>B0RJF0</accession>
<dbReference type="KEGG" id="cms:pCSL0097"/>
<sequence>MTNARGADWTKLASHKTSVSREQIEEEDRQITAISGAPEALEQPRVVAPERKAVTYRFRFDVLALIELEVQAAKERGERTFKDTIVIQAIRATYGRKHSAEAVSAMADKLAAEFAAEEEKKASKRRPAS</sequence>
<organism evidence="2 3">
    <name type="scientific">Clavibacter sepedonicus</name>
    <name type="common">Clavibacter michiganensis subsp. sepedonicus</name>
    <dbReference type="NCBI Taxonomy" id="31964"/>
    <lineage>
        <taxon>Bacteria</taxon>
        <taxon>Bacillati</taxon>
        <taxon>Actinomycetota</taxon>
        <taxon>Actinomycetes</taxon>
        <taxon>Micrococcales</taxon>
        <taxon>Microbacteriaceae</taxon>
        <taxon>Clavibacter</taxon>
    </lineage>
</organism>
<evidence type="ECO:0000256" key="1">
    <source>
        <dbReference type="SAM" id="MobiDB-lite"/>
    </source>
</evidence>
<feature type="region of interest" description="Disordered" evidence="1">
    <location>
        <begin position="1"/>
        <end position="30"/>
    </location>
</feature>
<dbReference type="GeneID" id="29472817"/>
<keyword evidence="3" id="KW-1185">Reference proteome</keyword>
<keyword evidence="2" id="KW-0614">Plasmid</keyword>
<geneLocation type="plasmid" evidence="2 3">
    <name>pCSL1</name>
</geneLocation>
<dbReference type="HOGENOM" id="CLU_1944944_0_0_11"/>